<evidence type="ECO:0000256" key="1">
    <source>
        <dbReference type="SAM" id="MobiDB-lite"/>
    </source>
</evidence>
<name>F4PHA1_CACFS</name>
<sequence>MNLNNYSFQQQQQQQPQHHFNFQQQQQQQQHQQQQPQQHHQQQQSFHLAPQQQQQQQQQQPKPQQPTKSISKNFNISSGQSKSAEEFEDVLALCFKLIDPSSFQSNTDLRHESFNIIYPSFLPSPSIYQHPFNSYMIHTRTTYIPLTFIRSGGLVCKSSTINIGIDLRIIINFDFYRKTVIRCAVLSIGAIACHEEPLVNQTITFLAKILEFKGENLQYLKKVCVQSLGRIGRRYPIYQDLLVGLFEKYFSLTVSSKEIICSVLVAFGRMSQTNSQIRVMCMKRWLEAVENPHYLLKAAGIHALGFASCPTANIVNDKNIESICYSKSLELLQYHKIDDYKGDEDNDPWKREEVYTVQVAACKALGLLVRSNASEWLPKLAKIFKVVLQNPRFQGIEAKQDVLENETGRVHARARYGRQQLPAARPPRADVLADRLRGHSGAHQKANAARQPTVQKVVA</sequence>
<feature type="region of interest" description="Disordered" evidence="1">
    <location>
        <begin position="438"/>
        <end position="459"/>
    </location>
</feature>
<dbReference type="InterPro" id="IPR052145">
    <property type="entry name" value="Mediator/Homeobox_domain"/>
</dbReference>
<feature type="region of interest" description="Disordered" evidence="1">
    <location>
        <begin position="1"/>
        <end position="78"/>
    </location>
</feature>
<feature type="compositionally biased region" description="Polar residues" evidence="1">
    <location>
        <begin position="450"/>
        <end position="459"/>
    </location>
</feature>
<feature type="compositionally biased region" description="Polar residues" evidence="1">
    <location>
        <begin position="67"/>
        <end position="78"/>
    </location>
</feature>
<dbReference type="Proteomes" id="UP000007797">
    <property type="component" value="Unassembled WGS sequence"/>
</dbReference>
<reference evidence="3" key="1">
    <citation type="journal article" date="2011" name="Genome Res.">
        <title>Phylogeny-wide analysis of social amoeba genomes highlights ancient origins for complex intercellular communication.</title>
        <authorList>
            <person name="Heidel A.J."/>
            <person name="Lawal H.M."/>
            <person name="Felder M."/>
            <person name="Schilde C."/>
            <person name="Helps N.R."/>
            <person name="Tunggal B."/>
            <person name="Rivero F."/>
            <person name="John U."/>
            <person name="Schleicher M."/>
            <person name="Eichinger L."/>
            <person name="Platzer M."/>
            <person name="Noegel A.A."/>
            <person name="Schaap P."/>
            <person name="Gloeckner G."/>
        </authorList>
    </citation>
    <scope>NUCLEOTIDE SEQUENCE [LARGE SCALE GENOMIC DNA]</scope>
    <source>
        <strain evidence="3">SH3</strain>
    </source>
</reference>
<dbReference type="GeneID" id="14876780"/>
<proteinExistence type="predicted"/>
<dbReference type="RefSeq" id="XP_004362936.1">
    <property type="nucleotide sequence ID" value="XM_004362879.1"/>
</dbReference>
<dbReference type="KEGG" id="dfa:DFA_03331"/>
<dbReference type="AlphaFoldDB" id="F4PHA1"/>
<evidence type="ECO:0000313" key="2">
    <source>
        <dbReference type="EMBL" id="EGG25085.1"/>
    </source>
</evidence>
<dbReference type="PANTHER" id="PTHR24330">
    <property type="entry name" value="HOMEOBOX PROTEIN BARH-LIKE"/>
    <property type="match status" value="1"/>
</dbReference>
<dbReference type="InterPro" id="IPR016024">
    <property type="entry name" value="ARM-type_fold"/>
</dbReference>
<feature type="compositionally biased region" description="Low complexity" evidence="1">
    <location>
        <begin position="9"/>
        <end position="66"/>
    </location>
</feature>
<dbReference type="EMBL" id="GL883006">
    <property type="protein sequence ID" value="EGG25085.1"/>
    <property type="molecule type" value="Genomic_DNA"/>
</dbReference>
<dbReference type="OrthoDB" id="20645at2759"/>
<dbReference type="PANTHER" id="PTHR24330:SF19">
    <property type="entry name" value="MEDIATOR OF RNA POLYMERASE II TRANSCRIPTION SUBUNIT 29"/>
    <property type="match status" value="1"/>
</dbReference>
<keyword evidence="3" id="KW-1185">Reference proteome</keyword>
<accession>F4PHA1</accession>
<gene>
    <name evidence="2" type="ORF">DFA_03331</name>
</gene>
<dbReference type="SUPFAM" id="SSF48371">
    <property type="entry name" value="ARM repeat"/>
    <property type="match status" value="1"/>
</dbReference>
<evidence type="ECO:0000313" key="3">
    <source>
        <dbReference type="Proteomes" id="UP000007797"/>
    </source>
</evidence>
<protein>
    <submittedName>
        <fullName evidence="2">CCCH-type Zn finger-containing protein</fullName>
    </submittedName>
</protein>
<dbReference type="SUPFAM" id="SSF81995">
    <property type="entry name" value="beta-sandwich domain of Sec23/24"/>
    <property type="match status" value="1"/>
</dbReference>
<organism evidence="2 3">
    <name type="scientific">Cavenderia fasciculata</name>
    <name type="common">Slime mold</name>
    <name type="synonym">Dictyostelium fasciculatum</name>
    <dbReference type="NCBI Taxonomy" id="261658"/>
    <lineage>
        <taxon>Eukaryota</taxon>
        <taxon>Amoebozoa</taxon>
        <taxon>Evosea</taxon>
        <taxon>Eumycetozoa</taxon>
        <taxon>Dictyostelia</taxon>
        <taxon>Acytosteliales</taxon>
        <taxon>Cavenderiaceae</taxon>
        <taxon>Cavenderia</taxon>
    </lineage>
</organism>